<dbReference type="Gene3D" id="3.40.1260.10">
    <property type="entry name" value="DsrEFH-like"/>
    <property type="match status" value="1"/>
</dbReference>
<dbReference type="InterPro" id="IPR027396">
    <property type="entry name" value="DsrEFH-like"/>
</dbReference>
<accession>A0ABX8DEE8</accession>
<dbReference type="EMBL" id="CP074572">
    <property type="protein sequence ID" value="QVK23103.1"/>
    <property type="molecule type" value="Genomic_DNA"/>
</dbReference>
<dbReference type="Pfam" id="PF04077">
    <property type="entry name" value="DsrH"/>
    <property type="match status" value="1"/>
</dbReference>
<dbReference type="RefSeq" id="WP_213681744.1">
    <property type="nucleotide sequence ID" value="NZ_CP074572.1"/>
</dbReference>
<dbReference type="Proteomes" id="UP000676428">
    <property type="component" value="Chromosome"/>
</dbReference>
<evidence type="ECO:0000313" key="1">
    <source>
        <dbReference type="EMBL" id="QVK23103.1"/>
    </source>
</evidence>
<keyword evidence="2" id="KW-1185">Reference proteome</keyword>
<reference evidence="1 2" key="1">
    <citation type="journal article" date="2012" name="Int. J. Syst. Evol. Microbiol.">
        <title>Shewanella dokdonensis sp. nov., isolated from seawater.</title>
        <authorList>
            <person name="Sung H.R."/>
            <person name="Yoon J.H."/>
            <person name="Ghim S.Y."/>
        </authorList>
    </citation>
    <scope>NUCLEOTIDE SEQUENCE [LARGE SCALE GENOMIC DNA]</scope>
    <source>
        <strain evidence="1 2">DSM 23626</strain>
    </source>
</reference>
<evidence type="ECO:0000313" key="2">
    <source>
        <dbReference type="Proteomes" id="UP000676428"/>
    </source>
</evidence>
<organism evidence="1 2">
    <name type="scientific">Shewanella dokdonensis</name>
    <dbReference type="NCBI Taxonomy" id="712036"/>
    <lineage>
        <taxon>Bacteria</taxon>
        <taxon>Pseudomonadati</taxon>
        <taxon>Pseudomonadota</taxon>
        <taxon>Gammaproteobacteria</taxon>
        <taxon>Alteromonadales</taxon>
        <taxon>Shewanellaceae</taxon>
        <taxon>Shewanella</taxon>
    </lineage>
</organism>
<dbReference type="InterPro" id="IPR007215">
    <property type="entry name" value="Sulphur_relay_TusB/DsrH"/>
</dbReference>
<gene>
    <name evidence="1" type="primary">tusB</name>
    <name evidence="1" type="ORF">KHX94_18745</name>
</gene>
<proteinExistence type="predicted"/>
<sequence>MKILHHITSSPTESNALACALRFIKPDDTLLLAGNAVAAMLHPAWRDAVSNLHLCLMKTDVEARGLNSQLATFRQIDYPEFVAQTLTHSKVITW</sequence>
<protein>
    <submittedName>
        <fullName evidence="1">Sulfurtransferase complex subunit TusB</fullName>
    </submittedName>
</protein>
<dbReference type="PANTHER" id="PTHR37526:SF1">
    <property type="entry name" value="PROTEIN TUSB"/>
    <property type="match status" value="1"/>
</dbReference>
<dbReference type="NCBIfam" id="TIGR03011">
    <property type="entry name" value="sulf_tusB_dsrH"/>
    <property type="match status" value="1"/>
</dbReference>
<dbReference type="PANTHER" id="PTHR37526">
    <property type="entry name" value="PROTEIN TUSB"/>
    <property type="match status" value="1"/>
</dbReference>
<dbReference type="SUPFAM" id="SSF75169">
    <property type="entry name" value="DsrEFH-like"/>
    <property type="match status" value="1"/>
</dbReference>
<name>A0ABX8DEE8_9GAMM</name>